<dbReference type="EMBL" id="MDSU01000001">
    <property type="protein sequence ID" value="OSS42903.1"/>
    <property type="molecule type" value="Genomic_DNA"/>
</dbReference>
<comment type="caution">
    <text evidence="2">The sequence shown here is derived from an EMBL/GenBank/DDBJ whole genome shotgun (WGS) entry which is preliminary data.</text>
</comment>
<organism evidence="2 3">
    <name type="scientific">Desulfurella amilsii</name>
    <dbReference type="NCBI Taxonomy" id="1562698"/>
    <lineage>
        <taxon>Bacteria</taxon>
        <taxon>Pseudomonadati</taxon>
        <taxon>Campylobacterota</taxon>
        <taxon>Desulfurellia</taxon>
        <taxon>Desulfurellales</taxon>
        <taxon>Desulfurellaceae</taxon>
        <taxon>Desulfurella</taxon>
    </lineage>
</organism>
<dbReference type="AlphaFoldDB" id="A0A1X4XZH2"/>
<evidence type="ECO:0000313" key="3">
    <source>
        <dbReference type="Proteomes" id="UP000194141"/>
    </source>
</evidence>
<evidence type="ECO:0000313" key="2">
    <source>
        <dbReference type="EMBL" id="OSS42903.1"/>
    </source>
</evidence>
<accession>A0A1X4XZH2</accession>
<gene>
    <name evidence="2" type="ORF">DESAMIL20_11</name>
</gene>
<evidence type="ECO:0000256" key="1">
    <source>
        <dbReference type="SAM" id="Phobius"/>
    </source>
</evidence>
<protein>
    <submittedName>
        <fullName evidence="2">Uncharacterized protein</fullName>
    </submittedName>
</protein>
<keyword evidence="1" id="KW-0472">Membrane</keyword>
<keyword evidence="1" id="KW-0812">Transmembrane</keyword>
<feature type="transmembrane region" description="Helical" evidence="1">
    <location>
        <begin position="12"/>
        <end position="27"/>
    </location>
</feature>
<name>A0A1X4XZH2_9BACT</name>
<keyword evidence="1" id="KW-1133">Transmembrane helix</keyword>
<sequence length="37" mass="4488">MVVVKQVNHQMFFELIKTLVMVVFCFSKQKNWSKQLK</sequence>
<dbReference type="STRING" id="1562698.DESAMIL20_11"/>
<proteinExistence type="predicted"/>
<reference evidence="2 3" key="1">
    <citation type="journal article" date="2017" name="Front. Microbiol.">
        <title>Genome Sequence of Desulfurella amilsii Strain TR1 and Comparative Genomics of Desulfurellaceae Family.</title>
        <authorList>
            <person name="Florentino A.P."/>
            <person name="Stams A.J."/>
            <person name="Sanchez-Andrea I."/>
        </authorList>
    </citation>
    <scope>NUCLEOTIDE SEQUENCE [LARGE SCALE GENOMIC DNA]</scope>
    <source>
        <strain evidence="2 3">TR1</strain>
    </source>
</reference>
<keyword evidence="3" id="KW-1185">Reference proteome</keyword>
<dbReference type="Proteomes" id="UP000194141">
    <property type="component" value="Unassembled WGS sequence"/>
</dbReference>